<organism evidence="2 3">
    <name type="scientific">Solanum tuberosum</name>
    <name type="common">Potato</name>
    <dbReference type="NCBI Taxonomy" id="4113"/>
    <lineage>
        <taxon>Eukaryota</taxon>
        <taxon>Viridiplantae</taxon>
        <taxon>Streptophyta</taxon>
        <taxon>Embryophyta</taxon>
        <taxon>Tracheophyta</taxon>
        <taxon>Spermatophyta</taxon>
        <taxon>Magnoliopsida</taxon>
        <taxon>eudicotyledons</taxon>
        <taxon>Gunneridae</taxon>
        <taxon>Pentapetalae</taxon>
        <taxon>asterids</taxon>
        <taxon>lamiids</taxon>
        <taxon>Solanales</taxon>
        <taxon>Solanaceae</taxon>
        <taxon>Solanoideae</taxon>
        <taxon>Solaneae</taxon>
        <taxon>Solanum</taxon>
    </lineage>
</organism>
<proteinExistence type="predicted"/>
<evidence type="ECO:0000313" key="3">
    <source>
        <dbReference type="Proteomes" id="UP000826656"/>
    </source>
</evidence>
<feature type="domain" description="Putative plant transposon protein" evidence="1">
    <location>
        <begin position="84"/>
        <end position="238"/>
    </location>
</feature>
<evidence type="ECO:0000259" key="1">
    <source>
        <dbReference type="Pfam" id="PF20167"/>
    </source>
</evidence>
<dbReference type="Proteomes" id="UP000826656">
    <property type="component" value="Unassembled WGS sequence"/>
</dbReference>
<dbReference type="EMBL" id="JAIVGD010000001">
    <property type="protein sequence ID" value="KAH0781368.1"/>
    <property type="molecule type" value="Genomic_DNA"/>
</dbReference>
<dbReference type="InterPro" id="IPR046796">
    <property type="entry name" value="Transposase_32_dom"/>
</dbReference>
<sequence length="275" mass="31114">MDFIKSWESDIEVAYTASKTLKPYQRSVTSKSYELMGAIVGWVFKKSRMVHQRIDEVEVDEDYDRTRFVSKTLSRFYQRLEVTGWICFALEPCNANEQWVREFYANLMVTKLANPLMNIRGKVVNFGPEAINEIYGLQNHGFEKFMEKDYTPGSWLVSELCPSKKVPWANTKSEIISTEFTAESRNWISNVCSRVSPCGNTSCIPVLRAQIVACILDDIPLNVGNLIVNCKDMTPGITQPQKLALQVHIRKPICHPSTDVGLLNTPLHAQASTGA</sequence>
<accession>A0ABQ7WKY9</accession>
<protein>
    <recommendedName>
        <fullName evidence="1">Putative plant transposon protein domain-containing protein</fullName>
    </recommendedName>
</protein>
<dbReference type="Pfam" id="PF20167">
    <property type="entry name" value="Transposase_32"/>
    <property type="match status" value="1"/>
</dbReference>
<evidence type="ECO:0000313" key="2">
    <source>
        <dbReference type="EMBL" id="KAH0781368.1"/>
    </source>
</evidence>
<keyword evidence="3" id="KW-1185">Reference proteome</keyword>
<reference evidence="2 3" key="1">
    <citation type="journal article" date="2021" name="bioRxiv">
        <title>Chromosome-scale and haplotype-resolved genome assembly of a tetraploid potato cultivar.</title>
        <authorList>
            <person name="Sun H."/>
            <person name="Jiao W.-B."/>
            <person name="Krause K."/>
            <person name="Campoy J.A."/>
            <person name="Goel M."/>
            <person name="Folz-Donahue K."/>
            <person name="Kukat C."/>
            <person name="Huettel B."/>
            <person name="Schneeberger K."/>
        </authorList>
    </citation>
    <scope>NUCLEOTIDE SEQUENCE [LARGE SCALE GENOMIC DNA]</scope>
    <source>
        <strain evidence="2">SolTubOtavaFocal</strain>
        <tissue evidence="2">Leaves</tissue>
    </source>
</reference>
<name>A0ABQ7WKY9_SOLTU</name>
<comment type="caution">
    <text evidence="2">The sequence shown here is derived from an EMBL/GenBank/DDBJ whole genome shotgun (WGS) entry which is preliminary data.</text>
</comment>
<gene>
    <name evidence="2" type="ORF">KY290_000966</name>
</gene>